<dbReference type="GO" id="GO:0016887">
    <property type="term" value="F:ATP hydrolysis activity"/>
    <property type="evidence" value="ECO:0007669"/>
    <property type="project" value="InterPro"/>
</dbReference>
<evidence type="ECO:0000256" key="5">
    <source>
        <dbReference type="ARBA" id="ARBA00022741"/>
    </source>
</evidence>
<dbReference type="InterPro" id="IPR001757">
    <property type="entry name" value="P_typ_ATPase"/>
</dbReference>
<evidence type="ECO:0000256" key="12">
    <source>
        <dbReference type="SAM" id="Phobius"/>
    </source>
</evidence>
<dbReference type="GO" id="GO:0016020">
    <property type="term" value="C:membrane"/>
    <property type="evidence" value="ECO:0007669"/>
    <property type="project" value="UniProtKB-SubCell"/>
</dbReference>
<evidence type="ECO:0000256" key="10">
    <source>
        <dbReference type="ARBA" id="ARBA00023136"/>
    </source>
</evidence>
<dbReference type="EMBL" id="CP016248">
    <property type="protein sequence ID" value="ANQ08529.1"/>
    <property type="molecule type" value="Genomic_DNA"/>
</dbReference>
<evidence type="ECO:0000256" key="6">
    <source>
        <dbReference type="ARBA" id="ARBA00022840"/>
    </source>
</evidence>
<dbReference type="SUPFAM" id="SSF81665">
    <property type="entry name" value="Calcium ATPase, transmembrane domain M"/>
    <property type="match status" value="1"/>
</dbReference>
<keyword evidence="15" id="KW-1185">Reference proteome</keyword>
<sequence length="2028" mass="230637">MGRVCKADSLPLTYSELTCICFFYLFLLISFLVWCVRKNRFRSQINERHKWKNSESHAKNENVEFFNYIYEAGEEDDSDDIVVRQEGYQNNFVGFALKNASIFLYVCTHIIIVFLIANEYCIHEGAEVLWNDRAFIFFIFLLLCFSITYGILTVRKHLHSFFLKPALLKESDYVLIYTKSDEYANTCKTSLRRSFFHAFSWANRWYHTLGRRFRHYANVYLSYQGAIKRALFLEFAKWSFIGGEAEFGSTRSGNSEEGRSHPLGGGQKDSHHIKYEDILEDTRLLSGHTRKGHSLGHHEKGANKIAGKALGKAESPVKTKAGASCPPLTVHKIKVQTNEKNLRYFFFRSMKYVYNEEKDAFHNIAHTIEEKVQSLDFNYLLKKGGLNNSEIINNLNDYGYNNIHLEFCSFFKSIKRELLDGIYMFQLFITYKNFFWKEVITSLIWLIISFISVVSKIMKNEKNKKEIYENIQSSNNTLVTVYRNSIVQHVPSSNLTIGDVIIINSKMTMPCDCLLLTGQVLVDESLLTGESRPMKKTCVSNLSSFNSFDNRTYSSSSDSFPFGETSKGKKSKWKNASPHAANPMSGQFTGNTNHEKFTKGKYYNAKRNFHHNNILYSGTDVISTMNSTESIYAVVISVSIYTYKGKYMQNVLFPNPLLFKYDSQLPIVFLFTILFSLICMYFQIRSLGLNMTSIFYTIGTMSQILPVWTPVVLNMGLNISTNRLKEEKNIRCIAPSRIPICGKIRIFFFDKTGTLTGHKIEFSGVHFSNNVLNEQKAQLSGLDNHSRSVSDDTYDVKYESYYPSSSKVNFNSVRKNGLPRMESAQPVESSVPHGGASSSGGGSQRDKNVVPAESANGADQEEALDHMDKVDHTNGEDHVGGASVRSVYSSIDEEVFPVVADLVQAASSANENEGDLVVGESNFVAGESNFIVGESNFIVGESNFIVGESSFVVDQMGVNTDDQNRVREPPDGEDASQPSSGDVFQSYDETDENKNLENQDKEISPEGEEQQGGNPNQGDHVDGANLSTLPNGEKENLDEEPFQREVVEQLPLEENSISIDMDTDECQKRAKKEKENTPIVGRENVSQKSAEEEAEQTEEEPPMRSCHFNESNSSMNSVTSLLYNSKLMWANKATLKNTPPSYHLLVYALAGCACVYTDTITNDVYGHEIDKRLFEATEMKISNYINKHNMNVKKVSLKINYTYKYFDILKTFEFDYFTKISTTLAYGYFDLGEKIFVVFSKGSFDKIYKKCIKNEEIQFFKKKEQEYSKNGFYVIGLAFRIICGISFEEILQLPREELEKDMSFLSLIMFSNYIKKDAELVVQTLKSSSIRPVILTGDNAYNCLYVGNKIGLFNSINFYESFLSINMNSNTNTSSNSAERILNERENLFLSTETKFLSFENFIKSNAQMGRGDEESIPGRAANNFAHSSNRKREYEADLYAPQGEGADGSRQRGRNEAPPTGRTQDKGEQVRTPHSNHLPRGTSSKIYRDMDEEYTAGETTALIHRGEKSPQGGRPNGHPPSDGNSYNSVEEYKADRASEAPFLEAVSQMNPPHSKNSYYTYEQNEQRTENVIIYGYMQEASSDLVFVNIQNDKKVNSEEVLFGNIYKEIILTGEAYTYIRHTIFHMSNEEEDITSYRNVEKSEGYKNFLLRVRIFSRLTPNNKMEVIKDFIKYDYISGMCGDGSNDCGALKISHAGLALSDADTSVVSPFSSKNENIKSVIDVLREGRACLVTSINCYKYMLLYGFMISVVKIVLFMNAHAVMSEYGYLFFDNVILLLLAKSMTLSRPARKLKTQTPTSSIIGAQTIISLLSNLIVNFFFLYIIMLQFFYVYELPSSYEMNSSAPKSSWWLMSDNYESFLACVWFCFQIVNSAFIFTFGGKYRKSIFSNYTFMGDILIDMLIDMLSDACLALLLRLVYYCLINSFLFYLTVGGPNRLTCLFRMNCNDEVSRATKFKILDLFSYSASGLSFYGPNGNNILTTGHKVKFLFLNLLNIAVNICISKYVLCEPLYNMVRRFFNFQNRKVPV</sequence>
<keyword evidence="4" id="KW-0479">Metal-binding</keyword>
<keyword evidence="6" id="KW-0067">ATP-binding</keyword>
<feature type="transmembrane region" description="Helical" evidence="12">
    <location>
        <begin position="663"/>
        <end position="682"/>
    </location>
</feature>
<dbReference type="InterPro" id="IPR023214">
    <property type="entry name" value="HAD_sf"/>
</dbReference>
<dbReference type="InterPro" id="IPR059000">
    <property type="entry name" value="ATPase_P-type_domA"/>
</dbReference>
<protein>
    <submittedName>
        <fullName evidence="14">P-type ATPase</fullName>
    </submittedName>
</protein>
<evidence type="ECO:0000256" key="4">
    <source>
        <dbReference type="ARBA" id="ARBA00022723"/>
    </source>
</evidence>
<dbReference type="GO" id="GO:0005524">
    <property type="term" value="F:ATP binding"/>
    <property type="evidence" value="ECO:0007669"/>
    <property type="project" value="UniProtKB-KW"/>
</dbReference>
<name>A0A1B1E100_9APIC</name>
<dbReference type="Gene3D" id="2.70.150.10">
    <property type="entry name" value="Calcium-transporting ATPase, cytoplasmic transduction domain A"/>
    <property type="match status" value="1"/>
</dbReference>
<feature type="region of interest" description="Disordered" evidence="11">
    <location>
        <begin position="552"/>
        <end position="591"/>
    </location>
</feature>
<feature type="transmembrane region" description="Helical" evidence="12">
    <location>
        <begin position="694"/>
        <end position="717"/>
    </location>
</feature>
<proteinExistence type="inferred from homology"/>
<feature type="domain" description="P-type ATPase A" evidence="13">
    <location>
        <begin position="477"/>
        <end position="643"/>
    </location>
</feature>
<dbReference type="RefSeq" id="XP_019915224.1">
    <property type="nucleotide sequence ID" value="XM_020059935.1"/>
</dbReference>
<feature type="region of interest" description="Disordered" evidence="11">
    <location>
        <begin position="961"/>
        <end position="1112"/>
    </location>
</feature>
<comment type="similarity">
    <text evidence="2">Belongs to the cation transport ATPase (P-type) (TC 3.A.3) family. Type V subfamily.</text>
</comment>
<dbReference type="InterPro" id="IPR023299">
    <property type="entry name" value="ATPase_P-typ_cyto_dom_N"/>
</dbReference>
<feature type="region of interest" description="Disordered" evidence="11">
    <location>
        <begin position="248"/>
        <end position="270"/>
    </location>
</feature>
<accession>A0A1B1E100</accession>
<feature type="region of interest" description="Disordered" evidence="11">
    <location>
        <begin position="1505"/>
        <end position="1529"/>
    </location>
</feature>
<evidence type="ECO:0000313" key="15">
    <source>
        <dbReference type="Proteomes" id="UP000092716"/>
    </source>
</evidence>
<dbReference type="SUPFAM" id="SSF81653">
    <property type="entry name" value="Calcium ATPase, transduction domain A"/>
    <property type="match status" value="1"/>
</dbReference>
<evidence type="ECO:0000313" key="14">
    <source>
        <dbReference type="EMBL" id="ANQ08529.1"/>
    </source>
</evidence>
<dbReference type="GO" id="GO:0019829">
    <property type="term" value="F:ATPase-coupled monoatomic cation transmembrane transporter activity"/>
    <property type="evidence" value="ECO:0007669"/>
    <property type="project" value="TreeGrafter"/>
</dbReference>
<keyword evidence="5" id="KW-0547">Nucleotide-binding</keyword>
<keyword evidence="8" id="KW-1278">Translocase</keyword>
<dbReference type="KEGG" id="pcot:PCOAH_00031350"/>
<feature type="compositionally biased region" description="Basic and acidic residues" evidence="11">
    <location>
        <begin position="992"/>
        <end position="1004"/>
    </location>
</feature>
<feature type="transmembrane region" description="Helical" evidence="12">
    <location>
        <begin position="1901"/>
        <end position="1929"/>
    </location>
</feature>
<feature type="compositionally biased region" description="Basic and acidic residues" evidence="11">
    <location>
        <begin position="1065"/>
        <end position="1076"/>
    </location>
</feature>
<feature type="transmembrane region" description="Helical" evidence="12">
    <location>
        <begin position="12"/>
        <end position="36"/>
    </location>
</feature>
<evidence type="ECO:0000256" key="3">
    <source>
        <dbReference type="ARBA" id="ARBA00022692"/>
    </source>
</evidence>
<feature type="transmembrane region" description="Helical" evidence="12">
    <location>
        <begin position="1742"/>
        <end position="1761"/>
    </location>
</feature>
<dbReference type="VEuPathDB" id="PlasmoDB:PCOAH_00031350"/>
<dbReference type="InterPro" id="IPR008250">
    <property type="entry name" value="ATPase_P-typ_transduc_dom_A_sf"/>
</dbReference>
<feature type="transmembrane region" description="Helical" evidence="12">
    <location>
        <begin position="621"/>
        <end position="643"/>
    </location>
</feature>
<reference evidence="15" key="1">
    <citation type="submission" date="2016-06" db="EMBL/GenBank/DDBJ databases">
        <title>First high quality genome sequence of Plasmodium coatneyi using continuous long reads from single molecule, real-time sequencing.</title>
        <authorList>
            <person name="Chien J.-T."/>
            <person name="Pakala S.B."/>
            <person name="Geraldo J.A."/>
            <person name="Lapp S.A."/>
            <person name="Barnwell J.W."/>
            <person name="Kissinger J.C."/>
            <person name="Galinski M.R."/>
            <person name="Humphrey J.C."/>
        </authorList>
    </citation>
    <scope>NUCLEOTIDE SEQUENCE [LARGE SCALE GENOMIC DNA]</scope>
    <source>
        <strain evidence="15">Hackeri</strain>
    </source>
</reference>
<dbReference type="Gene3D" id="3.40.50.1000">
    <property type="entry name" value="HAD superfamily/HAD-like"/>
    <property type="match status" value="2"/>
</dbReference>
<keyword evidence="10 12" id="KW-0472">Membrane</keyword>
<evidence type="ECO:0000256" key="8">
    <source>
        <dbReference type="ARBA" id="ARBA00022967"/>
    </source>
</evidence>
<dbReference type="NCBIfam" id="TIGR01494">
    <property type="entry name" value="ATPase_P-type"/>
    <property type="match status" value="1"/>
</dbReference>
<keyword evidence="7" id="KW-0460">Magnesium</keyword>
<dbReference type="Pfam" id="PF00122">
    <property type="entry name" value="E1-E2_ATPase"/>
    <property type="match status" value="1"/>
</dbReference>
<evidence type="ECO:0000259" key="13">
    <source>
        <dbReference type="Pfam" id="PF00122"/>
    </source>
</evidence>
<evidence type="ECO:0000256" key="2">
    <source>
        <dbReference type="ARBA" id="ARBA00006000"/>
    </source>
</evidence>
<dbReference type="InterPro" id="IPR036412">
    <property type="entry name" value="HAD-like_sf"/>
</dbReference>
<evidence type="ECO:0000256" key="9">
    <source>
        <dbReference type="ARBA" id="ARBA00022989"/>
    </source>
</evidence>
<dbReference type="GO" id="GO:0046872">
    <property type="term" value="F:metal ion binding"/>
    <property type="evidence" value="ECO:0007669"/>
    <property type="project" value="UniProtKB-KW"/>
</dbReference>
<feature type="transmembrane region" description="Helical" evidence="12">
    <location>
        <begin position="1808"/>
        <end position="1833"/>
    </location>
</feature>
<dbReference type="GO" id="GO:0140358">
    <property type="term" value="F:P-type transmembrane transporter activity"/>
    <property type="evidence" value="ECO:0007669"/>
    <property type="project" value="InterPro"/>
</dbReference>
<dbReference type="Gene3D" id="1.20.1110.10">
    <property type="entry name" value="Calcium-transporting ATPase, transmembrane domain"/>
    <property type="match status" value="1"/>
</dbReference>
<feature type="region of interest" description="Disordered" evidence="11">
    <location>
        <begin position="820"/>
        <end position="858"/>
    </location>
</feature>
<dbReference type="Pfam" id="PF13246">
    <property type="entry name" value="Cation_ATPase"/>
    <property type="match status" value="1"/>
</dbReference>
<comment type="subcellular location">
    <subcellularLocation>
        <location evidence="1">Membrane</location>
        <topology evidence="1">Multi-pass membrane protein</topology>
    </subcellularLocation>
</comment>
<evidence type="ECO:0000256" key="7">
    <source>
        <dbReference type="ARBA" id="ARBA00022842"/>
    </source>
</evidence>
<feature type="transmembrane region" description="Helical" evidence="12">
    <location>
        <begin position="134"/>
        <end position="154"/>
    </location>
</feature>
<feature type="transmembrane region" description="Helical" evidence="12">
    <location>
        <begin position="442"/>
        <end position="458"/>
    </location>
</feature>
<evidence type="ECO:0000256" key="11">
    <source>
        <dbReference type="SAM" id="MobiDB-lite"/>
    </source>
</evidence>
<feature type="transmembrane region" description="Helical" evidence="12">
    <location>
        <begin position="1988"/>
        <end position="2007"/>
    </location>
</feature>
<dbReference type="SUPFAM" id="SSF81660">
    <property type="entry name" value="Metal cation-transporting ATPase, ATP-binding domain N"/>
    <property type="match status" value="1"/>
</dbReference>
<organism evidence="14 15">
    <name type="scientific">Plasmodium coatneyi</name>
    <dbReference type="NCBI Taxonomy" id="208452"/>
    <lineage>
        <taxon>Eukaryota</taxon>
        <taxon>Sar</taxon>
        <taxon>Alveolata</taxon>
        <taxon>Apicomplexa</taxon>
        <taxon>Aconoidasida</taxon>
        <taxon>Haemosporida</taxon>
        <taxon>Plasmodiidae</taxon>
        <taxon>Plasmodium</taxon>
    </lineage>
</organism>
<evidence type="ECO:0000256" key="1">
    <source>
        <dbReference type="ARBA" id="ARBA00004141"/>
    </source>
</evidence>
<dbReference type="GeneID" id="30909866"/>
<dbReference type="PANTHER" id="PTHR45630">
    <property type="entry name" value="CATION-TRANSPORTING ATPASE-RELATED"/>
    <property type="match status" value="1"/>
</dbReference>
<dbReference type="Proteomes" id="UP000092716">
    <property type="component" value="Chromosome 10"/>
</dbReference>
<feature type="region of interest" description="Disordered" evidence="11">
    <location>
        <begin position="1410"/>
        <end position="1489"/>
    </location>
</feature>
<dbReference type="InterPro" id="IPR023298">
    <property type="entry name" value="ATPase_P-typ_TM_dom_sf"/>
</dbReference>
<keyword evidence="9 12" id="KW-1133">Transmembrane helix</keyword>
<gene>
    <name evidence="14" type="ORF">PCOAH_00031350</name>
</gene>
<keyword evidence="3 12" id="KW-0812">Transmembrane</keyword>
<feature type="transmembrane region" description="Helical" evidence="12">
    <location>
        <begin position="102"/>
        <end position="122"/>
    </location>
</feature>
<feature type="transmembrane region" description="Helical" evidence="12">
    <location>
        <begin position="1859"/>
        <end position="1880"/>
    </location>
</feature>
<dbReference type="InterPro" id="IPR006544">
    <property type="entry name" value="P-type_TPase_V"/>
</dbReference>
<dbReference type="SUPFAM" id="SSF56784">
    <property type="entry name" value="HAD-like"/>
    <property type="match status" value="1"/>
</dbReference>
<dbReference type="OrthoDB" id="289856at2759"/>
<dbReference type="Gene3D" id="3.40.1110.10">
    <property type="entry name" value="Calcium-transporting ATPase, cytoplasmic domain N"/>
    <property type="match status" value="1"/>
</dbReference>
<dbReference type="PRINTS" id="PR00119">
    <property type="entry name" value="CATATPASE"/>
</dbReference>
<dbReference type="PANTHER" id="PTHR45630:SF11">
    <property type="entry name" value="CATION-TRANSPORTING P-TYPE ATPASE N-TERMINAL DOMAIN-CONTAINING PROTEIN"/>
    <property type="match status" value="1"/>
</dbReference>